<evidence type="ECO:0000256" key="6">
    <source>
        <dbReference type="ARBA" id="ARBA00022679"/>
    </source>
</evidence>
<evidence type="ECO:0000256" key="16">
    <source>
        <dbReference type="ARBA" id="ARBA00047899"/>
    </source>
</evidence>
<dbReference type="Proteomes" id="UP001396334">
    <property type="component" value="Unassembled WGS sequence"/>
</dbReference>
<comment type="subcellular location">
    <subcellularLocation>
        <location evidence="1">Membrane</location>
        <topology evidence="1">Single-pass type I membrane protein</topology>
    </subcellularLocation>
</comment>
<keyword evidence="14" id="KW-0675">Receptor</keyword>
<reference evidence="22 23" key="1">
    <citation type="journal article" date="2024" name="G3 (Bethesda)">
        <title>Genome assembly of Hibiscus sabdariffa L. provides insights into metabolisms of medicinal natural products.</title>
        <authorList>
            <person name="Kim T."/>
        </authorList>
    </citation>
    <scope>NUCLEOTIDE SEQUENCE [LARGE SCALE GENOMIC DNA]</scope>
    <source>
        <strain evidence="22">TK-2024</strain>
        <tissue evidence="22">Old leaves</tissue>
    </source>
</reference>
<protein>
    <recommendedName>
        <fullName evidence="2">non-specific serine/threonine protein kinase</fullName>
        <ecNumber evidence="2">2.7.11.1</ecNumber>
    </recommendedName>
</protein>
<keyword evidence="23" id="KW-1185">Reference proteome</keyword>
<evidence type="ECO:0000256" key="18">
    <source>
        <dbReference type="PROSITE-ProRule" id="PRU10141"/>
    </source>
</evidence>
<evidence type="ECO:0000256" key="19">
    <source>
        <dbReference type="SAM" id="MobiDB-lite"/>
    </source>
</evidence>
<organism evidence="22 23">
    <name type="scientific">Hibiscus sabdariffa</name>
    <name type="common">roselle</name>
    <dbReference type="NCBI Taxonomy" id="183260"/>
    <lineage>
        <taxon>Eukaryota</taxon>
        <taxon>Viridiplantae</taxon>
        <taxon>Streptophyta</taxon>
        <taxon>Embryophyta</taxon>
        <taxon>Tracheophyta</taxon>
        <taxon>Spermatophyta</taxon>
        <taxon>Magnoliopsida</taxon>
        <taxon>eudicotyledons</taxon>
        <taxon>Gunneridae</taxon>
        <taxon>Pentapetalae</taxon>
        <taxon>rosids</taxon>
        <taxon>malvids</taxon>
        <taxon>Malvales</taxon>
        <taxon>Malvaceae</taxon>
        <taxon>Malvoideae</taxon>
        <taxon>Hibiscus</taxon>
    </lineage>
</organism>
<keyword evidence="4" id="KW-0597">Phosphoprotein</keyword>
<evidence type="ECO:0000256" key="1">
    <source>
        <dbReference type="ARBA" id="ARBA00004479"/>
    </source>
</evidence>
<keyword evidence="3" id="KW-0723">Serine/threonine-protein kinase</keyword>
<dbReference type="InterPro" id="IPR011009">
    <property type="entry name" value="Kinase-like_dom_sf"/>
</dbReference>
<gene>
    <name evidence="22" type="ORF">V6N11_040650</name>
</gene>
<dbReference type="Pfam" id="PF00560">
    <property type="entry name" value="LRR_1"/>
    <property type="match status" value="3"/>
</dbReference>
<evidence type="ECO:0000256" key="3">
    <source>
        <dbReference type="ARBA" id="ARBA00022527"/>
    </source>
</evidence>
<evidence type="ECO:0000256" key="8">
    <source>
        <dbReference type="ARBA" id="ARBA00022729"/>
    </source>
</evidence>
<dbReference type="PANTHER" id="PTHR48006:SF68">
    <property type="entry name" value="PROTEIN KINASE DOMAIN-CONTAINING PROTEIN"/>
    <property type="match status" value="1"/>
</dbReference>
<evidence type="ECO:0000313" key="23">
    <source>
        <dbReference type="Proteomes" id="UP001396334"/>
    </source>
</evidence>
<evidence type="ECO:0000256" key="12">
    <source>
        <dbReference type="ARBA" id="ARBA00022989"/>
    </source>
</evidence>
<keyword evidence="6" id="KW-0808">Transferase</keyword>
<evidence type="ECO:0000256" key="15">
    <source>
        <dbReference type="ARBA" id="ARBA00023180"/>
    </source>
</evidence>
<feature type="signal peptide" evidence="20">
    <location>
        <begin position="1"/>
        <end position="26"/>
    </location>
</feature>
<evidence type="ECO:0000256" key="10">
    <source>
        <dbReference type="ARBA" id="ARBA00022741"/>
    </source>
</evidence>
<dbReference type="InterPro" id="IPR001245">
    <property type="entry name" value="Ser-Thr/Tyr_kinase_cat_dom"/>
</dbReference>
<dbReference type="EC" id="2.7.11.1" evidence="2"/>
<evidence type="ECO:0000256" key="9">
    <source>
        <dbReference type="ARBA" id="ARBA00022737"/>
    </source>
</evidence>
<proteinExistence type="predicted"/>
<keyword evidence="11 18" id="KW-0067">ATP-binding</keyword>
<keyword evidence="8 20" id="KW-0732">Signal</keyword>
<comment type="catalytic activity">
    <reaction evidence="16">
        <text>L-threonyl-[protein] + ATP = O-phospho-L-threonyl-[protein] + ADP + H(+)</text>
        <dbReference type="Rhea" id="RHEA:46608"/>
        <dbReference type="Rhea" id="RHEA-COMP:11060"/>
        <dbReference type="Rhea" id="RHEA-COMP:11605"/>
        <dbReference type="ChEBI" id="CHEBI:15378"/>
        <dbReference type="ChEBI" id="CHEBI:30013"/>
        <dbReference type="ChEBI" id="CHEBI:30616"/>
        <dbReference type="ChEBI" id="CHEBI:61977"/>
        <dbReference type="ChEBI" id="CHEBI:456216"/>
        <dbReference type="EC" id="2.7.11.1"/>
    </reaction>
</comment>
<feature type="region of interest" description="Disordered" evidence="19">
    <location>
        <begin position="952"/>
        <end position="974"/>
    </location>
</feature>
<comment type="caution">
    <text evidence="22">The sequence shown here is derived from an EMBL/GenBank/DDBJ whole genome shotgun (WGS) entry which is preliminary data.</text>
</comment>
<dbReference type="Pfam" id="PF13855">
    <property type="entry name" value="LRR_8"/>
    <property type="match status" value="1"/>
</dbReference>
<keyword evidence="12" id="KW-1133">Transmembrane helix</keyword>
<evidence type="ECO:0000256" key="20">
    <source>
        <dbReference type="SAM" id="SignalP"/>
    </source>
</evidence>
<keyword evidence="9" id="KW-0677">Repeat</keyword>
<dbReference type="PROSITE" id="PS00107">
    <property type="entry name" value="PROTEIN_KINASE_ATP"/>
    <property type="match status" value="1"/>
</dbReference>
<keyword evidence="5" id="KW-0433">Leucine-rich repeat</keyword>
<evidence type="ECO:0000256" key="13">
    <source>
        <dbReference type="ARBA" id="ARBA00023136"/>
    </source>
</evidence>
<dbReference type="InterPro" id="IPR032675">
    <property type="entry name" value="LRR_dom_sf"/>
</dbReference>
<feature type="chain" id="PRO_5045085850" description="non-specific serine/threonine protein kinase" evidence="20">
    <location>
        <begin position="27"/>
        <end position="989"/>
    </location>
</feature>
<dbReference type="InterPro" id="IPR000719">
    <property type="entry name" value="Prot_kinase_dom"/>
</dbReference>
<keyword evidence="15" id="KW-0325">Glycoprotein</keyword>
<evidence type="ECO:0000256" key="2">
    <source>
        <dbReference type="ARBA" id="ARBA00012513"/>
    </source>
</evidence>
<keyword evidence="7" id="KW-0812">Transmembrane</keyword>
<evidence type="ECO:0000313" key="22">
    <source>
        <dbReference type="EMBL" id="KAK9012606.1"/>
    </source>
</evidence>
<evidence type="ECO:0000256" key="7">
    <source>
        <dbReference type="ARBA" id="ARBA00022692"/>
    </source>
</evidence>
<keyword evidence="13" id="KW-0472">Membrane</keyword>
<dbReference type="InterPro" id="IPR051824">
    <property type="entry name" value="LRR_Rcpt-Like_S/T_Kinase"/>
</dbReference>
<dbReference type="InterPro" id="IPR017441">
    <property type="entry name" value="Protein_kinase_ATP_BS"/>
</dbReference>
<feature type="compositionally biased region" description="Polar residues" evidence="19">
    <location>
        <begin position="952"/>
        <end position="969"/>
    </location>
</feature>
<dbReference type="Pfam" id="PF07714">
    <property type="entry name" value="PK_Tyr_Ser-Thr"/>
    <property type="match status" value="1"/>
</dbReference>
<accession>A0ABR2RIH6</accession>
<evidence type="ECO:0000256" key="14">
    <source>
        <dbReference type="ARBA" id="ARBA00023170"/>
    </source>
</evidence>
<dbReference type="PROSITE" id="PS50011">
    <property type="entry name" value="PROTEIN_KINASE_DOM"/>
    <property type="match status" value="1"/>
</dbReference>
<keyword evidence="3" id="KW-0418">Kinase</keyword>
<keyword evidence="10 18" id="KW-0547">Nucleotide-binding</keyword>
<dbReference type="InterPro" id="IPR001611">
    <property type="entry name" value="Leu-rich_rpt"/>
</dbReference>
<sequence>MGRADLTTLNLLLLLILSSFIALVSFASSGLAAATTPSLHPQEVKALKAIAKQVGKKDWDFGVDPCTGRGNWVRQGDDASGFASNVTCDCSFNNSSTCHVVTILLTATNISATLPPEFSKFRNLKLLDLTRNHFTGSIPQEWATMKLETLYFMGNRLSGPFPKVLTSITTLTNLSIEGNNFSGSIPPEIGKLINLQRLHLSSNAFTGELPVELAKLVNLIDMRLNDNNFTGRIPDFIGKWKRIKKLQIQGSSLEGPIPSSISALTSLSDLRISDLKGGGSPFPSLHNLHSLKSLILRNCLLQGEIPEYIGDMEKLKTLDLSYNNLSGAIPESFDKLAKADFMYLTGNQLTGSVPGWILERNKNVDVSYNNFTWDASSPAECPRGSVNMVESYSPKANKLSRVHPCLKQTFPCSASPSQYQYSLHINCGGMELNISGDGKYEADRELRGASMFYLGHNWAFSSTGNFMDNDIDADDYLVTNTSALSNVSAIRAELYTTARSSPLSLTYYGLCLMKGNYTVSLHFAEIIFKDDGSYYDLGKRIFDVYIQGELVLKDFNIEEAAGGTGKPIIKNFTVALTRNTLKIHLYWGGKGTTGIPARGMYGPLISAISVIPNFQPPHVGKKNHLTEIVMVGVASSAIVIALILLGIFWRKGWLGGEDPAEKELRGLDLQTGIFSLRQIKAATKNFDAENKVGEGGFGSVYKGLLSDGTIIAVKQLSSKSKQGNREFVNEIGMISALQHPNLVKLYGCCVEGNQLLLVYEYMENNCLSRALFGKDATLKLKLDWPTRQKICLDIARDDKTHISTRIAGTIGYMAPEYAMRGYLTNKADVYSFGVVALEIVSGKSNTNYRPNEDFVYLLDWANVLRERGSLLDLVDPDLGSEYSSEEAMVMLNVALLCTNASPTLRPTMSQVVSMLEGRTSVQDLLSDIGFSSINSKFKELVNHFWQNPSQTIGSLSSNGRDTDSITTNTEPEERSRLLSLRVNDVPSQL</sequence>
<dbReference type="Gene3D" id="2.60.120.430">
    <property type="entry name" value="Galactose-binding lectin"/>
    <property type="match status" value="1"/>
</dbReference>
<evidence type="ECO:0000259" key="21">
    <source>
        <dbReference type="PROSITE" id="PS50011"/>
    </source>
</evidence>
<evidence type="ECO:0000256" key="5">
    <source>
        <dbReference type="ARBA" id="ARBA00022614"/>
    </source>
</evidence>
<feature type="binding site" evidence="18">
    <location>
        <position position="714"/>
    </location>
    <ligand>
        <name>ATP</name>
        <dbReference type="ChEBI" id="CHEBI:30616"/>
    </ligand>
</feature>
<dbReference type="Gene3D" id="3.80.10.10">
    <property type="entry name" value="Ribonuclease Inhibitor"/>
    <property type="match status" value="3"/>
</dbReference>
<dbReference type="PANTHER" id="PTHR48006">
    <property type="entry name" value="LEUCINE-RICH REPEAT-CONTAINING PROTEIN DDB_G0281931-RELATED"/>
    <property type="match status" value="1"/>
</dbReference>
<dbReference type="InterPro" id="IPR021720">
    <property type="entry name" value="Malectin_dom"/>
</dbReference>
<dbReference type="Gene3D" id="1.10.510.10">
    <property type="entry name" value="Transferase(Phosphotransferase) domain 1"/>
    <property type="match status" value="2"/>
</dbReference>
<dbReference type="EMBL" id="JBBPBN010000022">
    <property type="protein sequence ID" value="KAK9012606.1"/>
    <property type="molecule type" value="Genomic_DNA"/>
</dbReference>
<dbReference type="Pfam" id="PF11721">
    <property type="entry name" value="Malectin"/>
    <property type="match status" value="1"/>
</dbReference>
<name>A0ABR2RIH6_9ROSI</name>
<comment type="catalytic activity">
    <reaction evidence="17">
        <text>L-seryl-[protein] + ATP = O-phospho-L-seryl-[protein] + ADP + H(+)</text>
        <dbReference type="Rhea" id="RHEA:17989"/>
        <dbReference type="Rhea" id="RHEA-COMP:9863"/>
        <dbReference type="Rhea" id="RHEA-COMP:11604"/>
        <dbReference type="ChEBI" id="CHEBI:15378"/>
        <dbReference type="ChEBI" id="CHEBI:29999"/>
        <dbReference type="ChEBI" id="CHEBI:30616"/>
        <dbReference type="ChEBI" id="CHEBI:83421"/>
        <dbReference type="ChEBI" id="CHEBI:456216"/>
        <dbReference type="EC" id="2.7.11.1"/>
    </reaction>
</comment>
<feature type="domain" description="Protein kinase" evidence="21">
    <location>
        <begin position="686"/>
        <end position="989"/>
    </location>
</feature>
<evidence type="ECO:0000256" key="4">
    <source>
        <dbReference type="ARBA" id="ARBA00022553"/>
    </source>
</evidence>
<evidence type="ECO:0000256" key="11">
    <source>
        <dbReference type="ARBA" id="ARBA00022840"/>
    </source>
</evidence>
<evidence type="ECO:0000256" key="17">
    <source>
        <dbReference type="ARBA" id="ARBA00048679"/>
    </source>
</evidence>
<dbReference type="SUPFAM" id="SSF56112">
    <property type="entry name" value="Protein kinase-like (PK-like)"/>
    <property type="match status" value="1"/>
</dbReference>
<dbReference type="SUPFAM" id="SSF52058">
    <property type="entry name" value="L domain-like"/>
    <property type="match status" value="1"/>
</dbReference>